<dbReference type="InterPro" id="IPR036322">
    <property type="entry name" value="WD40_repeat_dom_sf"/>
</dbReference>
<comment type="caution">
    <text evidence="8">The sequence shown here is derived from an EMBL/GenBank/DDBJ whole genome shotgun (WGS) entry which is preliminary data.</text>
</comment>
<protein>
    <recommendedName>
        <fullName evidence="5">Mitochondrial division protein 1</fullName>
    </recommendedName>
</protein>
<dbReference type="InterPro" id="IPR001680">
    <property type="entry name" value="WD40_rpt"/>
</dbReference>
<comment type="function">
    <text evidence="6">Involved in mitochondrial fission. Acts as an adapter protein required to form mitochondrial fission complexes. Formation of these complexes is required to promote constriction and fission of the mitochondrial compartment at a late step in mitochondrial division.</text>
</comment>
<evidence type="ECO:0000256" key="5">
    <source>
        <dbReference type="ARBA" id="ARBA00039789"/>
    </source>
</evidence>
<feature type="repeat" description="WD" evidence="7">
    <location>
        <begin position="302"/>
        <end position="343"/>
    </location>
</feature>
<organism evidence="8 9">
    <name type="scientific">Fusarium beomiforme</name>
    <dbReference type="NCBI Taxonomy" id="44412"/>
    <lineage>
        <taxon>Eukaryota</taxon>
        <taxon>Fungi</taxon>
        <taxon>Dikarya</taxon>
        <taxon>Ascomycota</taxon>
        <taxon>Pezizomycotina</taxon>
        <taxon>Sordariomycetes</taxon>
        <taxon>Hypocreomycetidae</taxon>
        <taxon>Hypocreales</taxon>
        <taxon>Nectriaceae</taxon>
        <taxon>Fusarium</taxon>
        <taxon>Fusarium burgessii species complex</taxon>
    </lineage>
</organism>
<dbReference type="PROSITE" id="PS50082">
    <property type="entry name" value="WD_REPEATS_2"/>
    <property type="match status" value="1"/>
</dbReference>
<dbReference type="AlphaFoldDB" id="A0A9P5DW32"/>
<evidence type="ECO:0000256" key="3">
    <source>
        <dbReference type="ARBA" id="ARBA00023054"/>
    </source>
</evidence>
<keyword evidence="9" id="KW-1185">Reference proteome</keyword>
<proteinExistence type="inferred from homology"/>
<reference evidence="8" key="1">
    <citation type="journal article" date="2017" name="Mycologia">
        <title>Fusarium algeriense, sp. nov., a novel toxigenic crown rot pathogen of durum wheat from Algeria is nested in the Fusarium burgessii species complex.</title>
        <authorList>
            <person name="Laraba I."/>
            <person name="Keddad A."/>
            <person name="Boureghda H."/>
            <person name="Abdallah N."/>
            <person name="Vaughan M.M."/>
            <person name="Proctor R.H."/>
            <person name="Busman M."/>
            <person name="O'Donnell K."/>
        </authorList>
    </citation>
    <scope>NUCLEOTIDE SEQUENCE</scope>
    <source>
        <strain evidence="8">NRRL 25174</strain>
    </source>
</reference>
<dbReference type="GO" id="GO:1990234">
    <property type="term" value="C:transferase complex"/>
    <property type="evidence" value="ECO:0007669"/>
    <property type="project" value="UniProtKB-ARBA"/>
</dbReference>
<evidence type="ECO:0000313" key="8">
    <source>
        <dbReference type="EMBL" id="KAF4337600.1"/>
    </source>
</evidence>
<name>A0A9P5DW32_9HYPO</name>
<evidence type="ECO:0000256" key="7">
    <source>
        <dbReference type="PROSITE-ProRule" id="PRU00221"/>
    </source>
</evidence>
<dbReference type="InterPro" id="IPR015943">
    <property type="entry name" value="WD40/YVTN_repeat-like_dom_sf"/>
</dbReference>
<sequence length="998" mass="113693">MLLSHFLKNVMDEWEIEGPQQKVDGIYLKVLRFPDIESWHEKLRVPFYSGISRLIGFIVVLFQPASVETIAQLLSAGREDLDDLLAQLHPIINVPEDPDVPITLIHLSFRDFILNEKRSELLPFSVKEVAMHREIFHRCLEIMNSELRQNICCLSLPGILVSDVISSHIEAHVLNFECLGEAGLEDGGLVHIFLSEKLLYWLEPMAFMGEASSIILIIIRLESLIDLSEKPGLSSLIHDAKKRFVQTNRWILDNAPLQLYCSALLFCPSKSRVRFYYQHLIPEWILKRPETQERWGSELYSLEGHSGWVNTAAFSPTEHLIASVGSGNTTRVWDCVTGSELYRFQDPDPLCICFSMDGLKLASGRLDGTICIRDLRKGTDISVSGPSPMLQISFSPISSNILASLFEDHKLRIWNLTDGQQRQFHHASEPRQSEEFVFSPDGQFVAVYCLTDDDESNLIGLFNVEMAEPAKQFRLSKKVDTMAFSIDSRILAVRVYDMIYFWDITLPDPKLARSYKVAWSNHSPFLFLPSDEKLSLHQDCSAIIEVRDALTGDSMGKFLKDFGWGFSRDGAFTAIVRRDHPVIQLFSHTFDPLLFIRAERVPSKVEFLSNDSVALSYGGQMVAKRWIVDDGSMQPLQNPVIAIKYSPDRDFLLLQLNKGEEFQLWDKALMHCQATFDHMADVAFLPHTNQLLSLSLSGELRILFWDAESRTLKTIWSVISFFEEGLERTTCWNEFTLHPSPRGHEVVMIAPLPEEGLSWQLWNLVRKKRVKGAPVILKEEIIFSPESEFFGVQCDQSGNRTHLFHVSTGEEVDNCDLRNYTSLTFRPTDRIFAVASENTIAIWKGLPWIKTFMLEMPQGQLVKHLALSATSKLAAISKSELDGDPTIDVWDIFTKQKIGSQDFKLFGSLLYLSFSTDENFFQTNKGRLPVPIPQEYKTGPEKQWQCMQNCLYVLDEWVLQGKERLIWLPPAYRPEVGGSVDIRGGMIALANRGNLARI</sequence>
<evidence type="ECO:0000256" key="1">
    <source>
        <dbReference type="ARBA" id="ARBA00022574"/>
    </source>
</evidence>
<comment type="similarity">
    <text evidence="4">Belongs to the WD repeat MDV1/CAF4 family.</text>
</comment>
<dbReference type="OrthoDB" id="538223at2759"/>
<keyword evidence="2" id="KW-0677">Repeat</keyword>
<evidence type="ECO:0000313" key="9">
    <source>
        <dbReference type="Proteomes" id="UP000730481"/>
    </source>
</evidence>
<dbReference type="Pfam" id="PF00400">
    <property type="entry name" value="WD40"/>
    <property type="match status" value="2"/>
</dbReference>
<accession>A0A9P5DW32</accession>
<gene>
    <name evidence="8" type="ORF">FBEOM_8528</name>
</gene>
<evidence type="ECO:0000256" key="4">
    <source>
        <dbReference type="ARBA" id="ARBA00038415"/>
    </source>
</evidence>
<keyword evidence="3" id="KW-0175">Coiled coil</keyword>
<dbReference type="PROSITE" id="PS50294">
    <property type="entry name" value="WD_REPEATS_REGION"/>
    <property type="match status" value="1"/>
</dbReference>
<evidence type="ECO:0000256" key="2">
    <source>
        <dbReference type="ARBA" id="ARBA00022737"/>
    </source>
</evidence>
<reference evidence="8" key="2">
    <citation type="submission" date="2020-02" db="EMBL/GenBank/DDBJ databases">
        <title>Identification and distribution of gene clusters putatively required for synthesis of sphingolipid metabolism inhibitors in phylogenetically diverse species of the filamentous fungus Fusarium.</title>
        <authorList>
            <person name="Kim H.-S."/>
            <person name="Busman M."/>
            <person name="Brown D.W."/>
            <person name="Divon H."/>
            <person name="Uhlig S."/>
            <person name="Proctor R.H."/>
        </authorList>
    </citation>
    <scope>NUCLEOTIDE SEQUENCE</scope>
    <source>
        <strain evidence="8">NRRL 25174</strain>
    </source>
</reference>
<dbReference type="EMBL" id="PVQB02000394">
    <property type="protein sequence ID" value="KAF4337600.1"/>
    <property type="molecule type" value="Genomic_DNA"/>
</dbReference>
<dbReference type="SUPFAM" id="SSF50978">
    <property type="entry name" value="WD40 repeat-like"/>
    <property type="match status" value="2"/>
</dbReference>
<dbReference type="SMART" id="SM00320">
    <property type="entry name" value="WD40"/>
    <property type="match status" value="6"/>
</dbReference>
<evidence type="ECO:0000256" key="6">
    <source>
        <dbReference type="ARBA" id="ARBA00043913"/>
    </source>
</evidence>
<dbReference type="Proteomes" id="UP000730481">
    <property type="component" value="Unassembled WGS sequence"/>
</dbReference>
<dbReference type="PANTHER" id="PTHR22847:SF637">
    <property type="entry name" value="WD REPEAT DOMAIN 5B"/>
    <property type="match status" value="1"/>
</dbReference>
<dbReference type="Gene3D" id="2.130.10.10">
    <property type="entry name" value="YVTN repeat-like/Quinoprotein amine dehydrogenase"/>
    <property type="match status" value="2"/>
</dbReference>
<dbReference type="PANTHER" id="PTHR22847">
    <property type="entry name" value="WD40 REPEAT PROTEIN"/>
    <property type="match status" value="1"/>
</dbReference>
<keyword evidence="1 7" id="KW-0853">WD repeat</keyword>